<evidence type="ECO:0000256" key="20">
    <source>
        <dbReference type="SAM" id="Phobius"/>
    </source>
</evidence>
<comment type="catalytic activity">
    <reaction evidence="5">
        <text>L-alpha-aminoacyl-L-histidine(out) = L-alpha-aminoacyl-L-histidine(in)</text>
        <dbReference type="Rhea" id="RHEA:79375"/>
        <dbReference type="ChEBI" id="CHEBI:229967"/>
    </reaction>
</comment>
<dbReference type="GeneID" id="75911268"/>
<dbReference type="GO" id="GO:0016020">
    <property type="term" value="C:membrane"/>
    <property type="evidence" value="ECO:0007669"/>
    <property type="project" value="UniProtKB-SubCell"/>
</dbReference>
<comment type="catalytic activity">
    <reaction evidence="12">
        <text>L-histidyl-L-alpha-amino acid(out) = L-histidyl-L-alpha-amino acid(in)</text>
        <dbReference type="Rhea" id="RHEA:79379"/>
        <dbReference type="ChEBI" id="CHEBI:229964"/>
    </reaction>
</comment>
<comment type="catalytic activity">
    <reaction evidence="13">
        <text>L-alanyl-L-lysine(out) = L-alanyl-L-lysine(in)</text>
        <dbReference type="Rhea" id="RHEA:79415"/>
        <dbReference type="ChEBI" id="CHEBI:192470"/>
    </reaction>
</comment>
<dbReference type="InterPro" id="IPR036259">
    <property type="entry name" value="MFS_trans_sf"/>
</dbReference>
<comment type="catalytic activity">
    <reaction evidence="3">
        <text>L-histidyl-glycine(out) = L-histidyl-glycine(in)</text>
        <dbReference type="Rhea" id="RHEA:79395"/>
        <dbReference type="ChEBI" id="CHEBI:229957"/>
    </reaction>
</comment>
<evidence type="ECO:0000256" key="8">
    <source>
        <dbReference type="ARBA" id="ARBA00044898"/>
    </source>
</evidence>
<proteinExistence type="predicted"/>
<evidence type="ECO:0000256" key="10">
    <source>
        <dbReference type="ARBA" id="ARBA00044900"/>
    </source>
</evidence>
<feature type="transmembrane region" description="Helical" evidence="20">
    <location>
        <begin position="131"/>
        <end position="151"/>
    </location>
</feature>
<evidence type="ECO:0000256" key="5">
    <source>
        <dbReference type="ARBA" id="ARBA00044884"/>
    </source>
</evidence>
<comment type="subunit">
    <text evidence="18">Homodimer. Interacts with lysosomal protein GLMP (via lumenal domain); the interaction starts while both proteins are still in the endoplasmic reticulum and is required for stabilization of MFSD1 in lysosomes but has no direct effect on its targeting to lysosomes or transporter activity.</text>
</comment>
<gene>
    <name evidence="22" type="ORF">K450DRAFT_222525</name>
</gene>
<dbReference type="InterPro" id="IPR052187">
    <property type="entry name" value="MFSD1"/>
</dbReference>
<protein>
    <recommendedName>
        <fullName evidence="15">Lysosomal dipeptide transporter MFSD1</fullName>
    </recommendedName>
    <alternativeName>
        <fullName evidence="16">Major facilitator superfamily domain-containing protein 1</fullName>
    </alternativeName>
</protein>
<evidence type="ECO:0000256" key="7">
    <source>
        <dbReference type="ARBA" id="ARBA00044893"/>
    </source>
</evidence>
<evidence type="ECO:0000256" key="6">
    <source>
        <dbReference type="ARBA" id="ARBA00044891"/>
    </source>
</evidence>
<comment type="catalytic activity">
    <reaction evidence="11">
        <text>L-arginyl-glycine(out) = L-arginyl-glycine(in)</text>
        <dbReference type="Rhea" id="RHEA:79391"/>
        <dbReference type="ChEBI" id="CHEBI:229955"/>
    </reaction>
</comment>
<dbReference type="PANTHER" id="PTHR23512">
    <property type="entry name" value="MAJOR FACILITATOR SUPERFAMILY DOMAIN-CONTAINING PROTEIN 1"/>
    <property type="match status" value="1"/>
</dbReference>
<comment type="catalytic activity">
    <reaction evidence="9">
        <text>L-arginyl-L-alpha-amino acid(out) = L-arginyl-L-alpha-amino acid(in)</text>
        <dbReference type="Rhea" id="RHEA:79371"/>
        <dbReference type="ChEBI" id="CHEBI:84315"/>
    </reaction>
</comment>
<comment type="catalytic activity">
    <reaction evidence="8">
        <text>L-aspartyl-L-lysine(out) = L-aspartyl-L-lysine(in)</text>
        <dbReference type="Rhea" id="RHEA:79411"/>
        <dbReference type="ChEBI" id="CHEBI:229953"/>
    </reaction>
</comment>
<evidence type="ECO:0000256" key="19">
    <source>
        <dbReference type="SAM" id="MobiDB-lite"/>
    </source>
</evidence>
<name>A0AAD5EHE0_UMBRA</name>
<evidence type="ECO:0000256" key="17">
    <source>
        <dbReference type="ARBA" id="ARBA00045709"/>
    </source>
</evidence>
<dbReference type="InterPro" id="IPR020846">
    <property type="entry name" value="MFS_dom"/>
</dbReference>
<dbReference type="GO" id="GO:0022857">
    <property type="term" value="F:transmembrane transporter activity"/>
    <property type="evidence" value="ECO:0007669"/>
    <property type="project" value="InterPro"/>
</dbReference>
<feature type="transmembrane region" description="Helical" evidence="20">
    <location>
        <begin position="387"/>
        <end position="403"/>
    </location>
</feature>
<reference evidence="22" key="1">
    <citation type="submission" date="2021-06" db="EMBL/GenBank/DDBJ databases">
        <authorList>
            <consortium name="DOE Joint Genome Institute"/>
            <person name="Mondo S.J."/>
            <person name="Amses K.R."/>
            <person name="Simmons D.R."/>
            <person name="Longcore J.E."/>
            <person name="Seto K."/>
            <person name="Alves G.H."/>
            <person name="Bonds A.E."/>
            <person name="Quandt C.A."/>
            <person name="Davis W.J."/>
            <person name="Chang Y."/>
            <person name="Letcher P.M."/>
            <person name="Powell M.J."/>
            <person name="Kuo A."/>
            <person name="Labutti K."/>
            <person name="Pangilinan J."/>
            <person name="Andreopoulos W."/>
            <person name="Tritt A."/>
            <person name="Riley R."/>
            <person name="Hundley H."/>
            <person name="Johnson J."/>
            <person name="Lipzen A."/>
            <person name="Barry K."/>
            <person name="Berbee M.L."/>
            <person name="Buchler N.E."/>
            <person name="Grigoriev I.V."/>
            <person name="Spatafora J.W."/>
            <person name="Stajich J.E."/>
            <person name="James T.Y."/>
        </authorList>
    </citation>
    <scope>NUCLEOTIDE SEQUENCE</scope>
    <source>
        <strain evidence="22">AG</strain>
    </source>
</reference>
<evidence type="ECO:0000256" key="16">
    <source>
        <dbReference type="ARBA" id="ARBA00045018"/>
    </source>
</evidence>
<comment type="catalytic activity">
    <reaction evidence="2">
        <text>L-lysyl-L-alanine(out) = L-lysyl-L-alanine(in)</text>
        <dbReference type="Rhea" id="RHEA:79399"/>
        <dbReference type="ChEBI" id="CHEBI:229954"/>
    </reaction>
</comment>
<evidence type="ECO:0000256" key="3">
    <source>
        <dbReference type="ARBA" id="ARBA00044878"/>
    </source>
</evidence>
<dbReference type="EMBL" id="MU620895">
    <property type="protein sequence ID" value="KAI8583733.1"/>
    <property type="molecule type" value="Genomic_DNA"/>
</dbReference>
<dbReference type="Pfam" id="PF07690">
    <property type="entry name" value="MFS_1"/>
    <property type="match status" value="1"/>
</dbReference>
<reference evidence="22" key="2">
    <citation type="journal article" date="2022" name="Proc. Natl. Acad. Sci. U.S.A.">
        <title>Diploid-dominant life cycles characterize the early evolution of Fungi.</title>
        <authorList>
            <person name="Amses K.R."/>
            <person name="Simmons D.R."/>
            <person name="Longcore J.E."/>
            <person name="Mondo S.J."/>
            <person name="Seto K."/>
            <person name="Jeronimo G.H."/>
            <person name="Bonds A.E."/>
            <person name="Quandt C.A."/>
            <person name="Davis W.J."/>
            <person name="Chang Y."/>
            <person name="Federici B.A."/>
            <person name="Kuo A."/>
            <person name="LaButti K."/>
            <person name="Pangilinan J."/>
            <person name="Andreopoulos W."/>
            <person name="Tritt A."/>
            <person name="Riley R."/>
            <person name="Hundley H."/>
            <person name="Johnson J."/>
            <person name="Lipzen A."/>
            <person name="Barry K."/>
            <person name="Lang B.F."/>
            <person name="Cuomo C.A."/>
            <person name="Buchler N.E."/>
            <person name="Grigoriev I.V."/>
            <person name="Spatafora J.W."/>
            <person name="Stajich J.E."/>
            <person name="James T.Y."/>
        </authorList>
    </citation>
    <scope>NUCLEOTIDE SEQUENCE</scope>
    <source>
        <strain evidence="22">AG</strain>
    </source>
</reference>
<feature type="transmembrane region" description="Helical" evidence="20">
    <location>
        <begin position="323"/>
        <end position="341"/>
    </location>
</feature>
<dbReference type="RefSeq" id="XP_051448737.1">
    <property type="nucleotide sequence ID" value="XM_051585920.1"/>
</dbReference>
<evidence type="ECO:0000256" key="14">
    <source>
        <dbReference type="ARBA" id="ARBA00044924"/>
    </source>
</evidence>
<evidence type="ECO:0000256" key="9">
    <source>
        <dbReference type="ARBA" id="ARBA00044899"/>
    </source>
</evidence>
<accession>A0AAD5EHE0</accession>
<feature type="transmembrane region" description="Helical" evidence="20">
    <location>
        <begin position="295"/>
        <end position="316"/>
    </location>
</feature>
<dbReference type="PROSITE" id="PS50850">
    <property type="entry name" value="MFS"/>
    <property type="match status" value="1"/>
</dbReference>
<dbReference type="PANTHER" id="PTHR23512:SF12">
    <property type="entry name" value="TRANSPORTER, PUTATIVE (AFU_ORTHOLOGUE AFUA_4G00260)-RELATED"/>
    <property type="match status" value="1"/>
</dbReference>
<feature type="transmembrane region" description="Helical" evidence="20">
    <location>
        <begin position="77"/>
        <end position="99"/>
    </location>
</feature>
<evidence type="ECO:0000256" key="12">
    <source>
        <dbReference type="ARBA" id="ARBA00044912"/>
    </source>
</evidence>
<keyword evidence="20" id="KW-0812">Transmembrane</keyword>
<evidence type="ECO:0000256" key="4">
    <source>
        <dbReference type="ARBA" id="ARBA00044881"/>
    </source>
</evidence>
<comment type="catalytic activity">
    <reaction evidence="4">
        <text>L-alpha-aminoacyl-L-arginine(out) = L-alpha-aminoacyl-L-arginine(in)</text>
        <dbReference type="Rhea" id="RHEA:79367"/>
        <dbReference type="ChEBI" id="CHEBI:229968"/>
    </reaction>
</comment>
<sequence>MADDSRTNVENFGQSPIEDKNQPEDHKPALSDLSWKYKAIIILTVLTLSIGSHFLSTISKVLKTNVKRNLNINNTQYSVLISCVSVLNTIIPFFAGSLVDRFGPVQATLFVTTAITIGSLQLALSATFDSYGLMISGEIFFGIGSGVISVIEEAILSKWFRNNHLSLIIGAQLCITRMVQFVANVASQPLVAAAQNWAWAYYVSLILCCFSLAMNVLFAYMMWHFGYVTWTGKLITDDLHLDERRIKWTAPLFFPLVFWMVPFMQLTISSVWSSFESLSTEYIQFRYSTTSVLAAYKSSISQAVPMVLAPVMGFIIDRWGKRLSFLLLSAIILLVSFLLLSQTYVNAAIGMTLFSISLGIGSIMILTSTALTLPRKYIGTGVGLHKTANNIGTTIISVIAGYLQDHAYHDGDTDYDEDIAEEYNGVMNLYLALTSLSILLIVFWWVLDRIKQHGWLEASKAERKKRLLGQDERAMEDTANSTYSDEQLAATGRLLLSKKTYRYCAIYIFFLVVSWAIFFAFALMPVYQHESSDDEGTVSGGG</sequence>
<evidence type="ECO:0000313" key="23">
    <source>
        <dbReference type="Proteomes" id="UP001206595"/>
    </source>
</evidence>
<comment type="catalytic activity">
    <reaction evidence="14">
        <text>L-lysyl-glycine(out) = L-lysyl-glycine(in)</text>
        <dbReference type="Rhea" id="RHEA:79407"/>
        <dbReference type="ChEBI" id="CHEBI:191202"/>
    </reaction>
</comment>
<comment type="function">
    <text evidence="17">Lysosomal dipeptide uniporter that selectively exports lysine, arginine or histidine-containing dipeptides with a net positive charge from the lysosome lumen into the cytosol. Could play a role in a specific type of protein O-glycosylation indirectly regulating macrophages migration and tissue invasion. Also essential for liver homeostasis.</text>
</comment>
<feature type="transmembrane region" description="Helical" evidence="20">
    <location>
        <begin position="423"/>
        <end position="447"/>
    </location>
</feature>
<feature type="transmembrane region" description="Helical" evidence="20">
    <location>
        <begin position="37"/>
        <end position="56"/>
    </location>
</feature>
<evidence type="ECO:0000256" key="13">
    <source>
        <dbReference type="ARBA" id="ARBA00044919"/>
    </source>
</evidence>
<evidence type="ECO:0000256" key="11">
    <source>
        <dbReference type="ARBA" id="ARBA00044903"/>
    </source>
</evidence>
<keyword evidence="20" id="KW-0472">Membrane</keyword>
<feature type="transmembrane region" description="Helical" evidence="20">
    <location>
        <begin position="252"/>
        <end position="275"/>
    </location>
</feature>
<evidence type="ECO:0000256" key="2">
    <source>
        <dbReference type="ARBA" id="ARBA00044876"/>
    </source>
</evidence>
<evidence type="ECO:0000313" key="22">
    <source>
        <dbReference type="EMBL" id="KAI8583733.1"/>
    </source>
</evidence>
<feature type="transmembrane region" description="Helical" evidence="20">
    <location>
        <begin position="199"/>
        <end position="223"/>
    </location>
</feature>
<feature type="region of interest" description="Disordered" evidence="19">
    <location>
        <begin position="1"/>
        <end position="25"/>
    </location>
</feature>
<dbReference type="SUPFAM" id="SSF103473">
    <property type="entry name" value="MFS general substrate transporter"/>
    <property type="match status" value="1"/>
</dbReference>
<comment type="caution">
    <text evidence="22">The sequence shown here is derived from an EMBL/GenBank/DDBJ whole genome shotgun (WGS) entry which is preliminary data.</text>
</comment>
<evidence type="ECO:0000256" key="18">
    <source>
        <dbReference type="ARBA" id="ARBA00046376"/>
    </source>
</evidence>
<dbReference type="Proteomes" id="UP001206595">
    <property type="component" value="Unassembled WGS sequence"/>
</dbReference>
<feature type="transmembrane region" description="Helical" evidence="20">
    <location>
        <begin position="347"/>
        <end position="366"/>
    </location>
</feature>
<keyword evidence="23" id="KW-1185">Reference proteome</keyword>
<evidence type="ECO:0000259" key="21">
    <source>
        <dbReference type="PROSITE" id="PS50850"/>
    </source>
</evidence>
<feature type="transmembrane region" description="Helical" evidence="20">
    <location>
        <begin position="503"/>
        <end position="524"/>
    </location>
</feature>
<dbReference type="Gene3D" id="1.20.1250.20">
    <property type="entry name" value="MFS general substrate transporter like domains"/>
    <property type="match status" value="2"/>
</dbReference>
<organism evidence="22 23">
    <name type="scientific">Umbelopsis ramanniana AG</name>
    <dbReference type="NCBI Taxonomy" id="1314678"/>
    <lineage>
        <taxon>Eukaryota</taxon>
        <taxon>Fungi</taxon>
        <taxon>Fungi incertae sedis</taxon>
        <taxon>Mucoromycota</taxon>
        <taxon>Mucoromycotina</taxon>
        <taxon>Umbelopsidomycetes</taxon>
        <taxon>Umbelopsidales</taxon>
        <taxon>Umbelopsidaceae</taxon>
        <taxon>Umbelopsis</taxon>
    </lineage>
</organism>
<evidence type="ECO:0000256" key="1">
    <source>
        <dbReference type="ARBA" id="ARBA00004141"/>
    </source>
</evidence>
<dbReference type="InterPro" id="IPR011701">
    <property type="entry name" value="MFS"/>
</dbReference>
<feature type="transmembrane region" description="Helical" evidence="20">
    <location>
        <begin position="105"/>
        <end position="124"/>
    </location>
</feature>
<dbReference type="AlphaFoldDB" id="A0AAD5EHE0"/>
<comment type="subcellular location">
    <subcellularLocation>
        <location evidence="1">Membrane</location>
        <topology evidence="1">Multi-pass membrane protein</topology>
    </subcellularLocation>
</comment>
<comment type="catalytic activity">
    <reaction evidence="7">
        <text>L-alpha-aminoacyl-L-lysine(out) = L-alpha-aminoacyl-L-lysine(in)</text>
        <dbReference type="Rhea" id="RHEA:79383"/>
        <dbReference type="ChEBI" id="CHEBI:229966"/>
    </reaction>
</comment>
<feature type="domain" description="Major facilitator superfamily (MFS) profile" evidence="21">
    <location>
        <begin position="40"/>
        <end position="452"/>
    </location>
</feature>
<keyword evidence="20" id="KW-1133">Transmembrane helix</keyword>
<evidence type="ECO:0000256" key="15">
    <source>
        <dbReference type="ARBA" id="ARBA00044985"/>
    </source>
</evidence>
<comment type="catalytic activity">
    <reaction evidence="6">
        <text>L-lysyl-L-alpha-amino acid(out) = L-lysyl-L-alpha-amino acid(in)</text>
        <dbReference type="Rhea" id="RHEA:79387"/>
        <dbReference type="ChEBI" id="CHEBI:229965"/>
    </reaction>
</comment>
<comment type="catalytic activity">
    <reaction evidence="10">
        <text>L-lysyl-L-lysine(out) = L-lysyl-L-lysine(in)</text>
        <dbReference type="Rhea" id="RHEA:79403"/>
        <dbReference type="ChEBI" id="CHEBI:229956"/>
    </reaction>
</comment>